<evidence type="ECO:0000256" key="2">
    <source>
        <dbReference type="ARBA" id="ARBA00022448"/>
    </source>
</evidence>
<dbReference type="SUPFAM" id="SSF56935">
    <property type="entry name" value="Porins"/>
    <property type="match status" value="1"/>
</dbReference>
<reference evidence="12 13" key="1">
    <citation type="submission" date="2024-08" db="EMBL/GenBank/DDBJ databases">
        <authorList>
            <person name="Ishaq N."/>
        </authorList>
    </citation>
    <scope>NUCLEOTIDE SEQUENCE [LARGE SCALE GENOMIC DNA]</scope>
    <source>
        <strain evidence="12 13">DSM 18651</strain>
    </source>
</reference>
<keyword evidence="3" id="KW-1134">Transmembrane beta strand</keyword>
<evidence type="ECO:0000256" key="7">
    <source>
        <dbReference type="ARBA" id="ARBA00023065"/>
    </source>
</evidence>
<dbReference type="Gene3D" id="2.40.170.20">
    <property type="entry name" value="TonB-dependent receptor, beta-barrel domain"/>
    <property type="match status" value="1"/>
</dbReference>
<comment type="caution">
    <text evidence="12">The sequence shown here is derived from an EMBL/GenBank/DDBJ whole genome shotgun (WGS) entry which is preliminary data.</text>
</comment>
<evidence type="ECO:0000256" key="10">
    <source>
        <dbReference type="ARBA" id="ARBA00023237"/>
    </source>
</evidence>
<evidence type="ECO:0000313" key="12">
    <source>
        <dbReference type="EMBL" id="MFA0813881.1"/>
    </source>
</evidence>
<dbReference type="PANTHER" id="PTHR32552:SF81">
    <property type="entry name" value="TONB-DEPENDENT OUTER MEMBRANE RECEPTOR"/>
    <property type="match status" value="1"/>
</dbReference>
<dbReference type="RefSeq" id="WP_371841715.1">
    <property type="nucleotide sequence ID" value="NZ_JBGMEK010000158.1"/>
</dbReference>
<keyword evidence="7" id="KW-0406">Ion transport</keyword>
<evidence type="ECO:0000256" key="8">
    <source>
        <dbReference type="ARBA" id="ARBA00023077"/>
    </source>
</evidence>
<evidence type="ECO:0000256" key="1">
    <source>
        <dbReference type="ARBA" id="ARBA00004571"/>
    </source>
</evidence>
<comment type="subcellular location">
    <subcellularLocation>
        <location evidence="1">Cell outer membrane</location>
        <topology evidence="1">Multi-pass membrane protein</topology>
    </subcellularLocation>
</comment>
<proteinExistence type="predicted"/>
<keyword evidence="2" id="KW-0813">Transport</keyword>
<dbReference type="InterPro" id="IPR036942">
    <property type="entry name" value="Beta-barrel_TonB_sf"/>
</dbReference>
<dbReference type="EMBL" id="JBGMEK010000158">
    <property type="protein sequence ID" value="MFA0813881.1"/>
    <property type="molecule type" value="Genomic_DNA"/>
</dbReference>
<evidence type="ECO:0000313" key="13">
    <source>
        <dbReference type="Proteomes" id="UP001569428"/>
    </source>
</evidence>
<accession>A0ABV4P677</accession>
<feature type="domain" description="TonB-dependent receptor-like beta-barrel" evidence="11">
    <location>
        <begin position="119"/>
        <end position="475"/>
    </location>
</feature>
<name>A0ABV4P677_9GAMM</name>
<evidence type="ECO:0000256" key="3">
    <source>
        <dbReference type="ARBA" id="ARBA00022452"/>
    </source>
</evidence>
<keyword evidence="10" id="KW-0998">Cell outer membrane</keyword>
<keyword evidence="6" id="KW-0408">Iron</keyword>
<protein>
    <submittedName>
        <fullName evidence="12">TonB-dependent receptor domain-containing protein</fullName>
    </submittedName>
</protein>
<sequence length="487" mass="54507">MGIIQNYRATGLIIADNEARTFIQDDNWWASEDVSLVKADSDDFYGNVDQRGMRVGALWQPTESISWHAVYEHYEDSSAGGINTIDCEKAAERADGVDCETYYGPGADEYAVAVNVPGNLDITMDSFRSNVRWDFSDSLAFIYNMGYAVQDRSNLIDIDAGRNRWDMSMSITDSENISYSHEFQLQSTGDGPLQWISGLFYFEETTDLNGYFLASQANATFWRQPDRTIEAGAVFAQATYALTDTVHLTIGGRYTEDQKSDEGGNNLSCERDWSVEPEETGEYGCFPAYLPGRLNALSNNHFADSSIYTITTYNDVSKSWSSSDFRVGLDYDLTDEVMLYAYVASGFKSGGLGDVVIQYEQDPETADYLYDDDGNKIVQQVIDTSYDEEKVVTWELGAKGTVLDGRLNLTGTFFFSKYKDMQLAAPDTAYSFYAEERDDEGNLTGEITSEPHIIFLTKNAANSQIMGLELEFDWAPYPNGRINGFAT</sequence>
<evidence type="ECO:0000256" key="9">
    <source>
        <dbReference type="ARBA" id="ARBA00023136"/>
    </source>
</evidence>
<dbReference type="PANTHER" id="PTHR32552">
    <property type="entry name" value="FERRICHROME IRON RECEPTOR-RELATED"/>
    <property type="match status" value="1"/>
</dbReference>
<keyword evidence="5" id="KW-0812">Transmembrane</keyword>
<keyword evidence="13" id="KW-1185">Reference proteome</keyword>
<evidence type="ECO:0000256" key="4">
    <source>
        <dbReference type="ARBA" id="ARBA00022496"/>
    </source>
</evidence>
<keyword evidence="9" id="KW-0472">Membrane</keyword>
<dbReference type="Proteomes" id="UP001569428">
    <property type="component" value="Unassembled WGS sequence"/>
</dbReference>
<organism evidence="12 13">
    <name type="scientific">Microbulbifer epialgicus</name>
    <dbReference type="NCBI Taxonomy" id="393907"/>
    <lineage>
        <taxon>Bacteria</taxon>
        <taxon>Pseudomonadati</taxon>
        <taxon>Pseudomonadota</taxon>
        <taxon>Gammaproteobacteria</taxon>
        <taxon>Cellvibrionales</taxon>
        <taxon>Microbulbiferaceae</taxon>
        <taxon>Microbulbifer</taxon>
    </lineage>
</organism>
<dbReference type="InterPro" id="IPR000531">
    <property type="entry name" value="Beta-barrel_TonB"/>
</dbReference>
<evidence type="ECO:0000259" key="11">
    <source>
        <dbReference type="Pfam" id="PF00593"/>
    </source>
</evidence>
<keyword evidence="8" id="KW-0798">TonB box</keyword>
<evidence type="ECO:0000256" key="5">
    <source>
        <dbReference type="ARBA" id="ARBA00022692"/>
    </source>
</evidence>
<dbReference type="InterPro" id="IPR039426">
    <property type="entry name" value="TonB-dep_rcpt-like"/>
</dbReference>
<evidence type="ECO:0000256" key="6">
    <source>
        <dbReference type="ARBA" id="ARBA00023004"/>
    </source>
</evidence>
<gene>
    <name evidence="12" type="ORF">ACCI49_23710</name>
</gene>
<dbReference type="Pfam" id="PF00593">
    <property type="entry name" value="TonB_dep_Rec_b-barrel"/>
    <property type="match status" value="1"/>
</dbReference>
<keyword evidence="12" id="KW-0675">Receptor</keyword>
<keyword evidence="4" id="KW-0410">Iron transport</keyword>